<evidence type="ECO:0000313" key="4">
    <source>
        <dbReference type="EMBL" id="MDQ0180833.1"/>
    </source>
</evidence>
<name>A0AAW8DDZ8_9MICC</name>
<gene>
    <name evidence="3" type="ORF">J2S90_001693</name>
    <name evidence="4" type="ORF">J2S93_002260</name>
</gene>
<keyword evidence="2" id="KW-1133">Transmembrane helix</keyword>
<dbReference type="Proteomes" id="UP001242995">
    <property type="component" value="Unassembled WGS sequence"/>
</dbReference>
<evidence type="ECO:0000313" key="5">
    <source>
        <dbReference type="Proteomes" id="UP001230951"/>
    </source>
</evidence>
<feature type="region of interest" description="Disordered" evidence="1">
    <location>
        <begin position="1"/>
        <end position="22"/>
    </location>
</feature>
<reference evidence="3 5" key="1">
    <citation type="submission" date="2023-07" db="EMBL/GenBank/DDBJ databases">
        <title>Sorghum-associated microbial communities from plants grown in Nebraska, USA.</title>
        <authorList>
            <person name="Schachtman D."/>
        </authorList>
    </citation>
    <scope>NUCLEOTIDE SEQUENCE</scope>
    <source>
        <strain evidence="3">DS1006</strain>
        <strain evidence="4 5">DS1016</strain>
    </source>
</reference>
<evidence type="ECO:0000256" key="1">
    <source>
        <dbReference type="SAM" id="MobiDB-lite"/>
    </source>
</evidence>
<keyword evidence="5" id="KW-1185">Reference proteome</keyword>
<keyword evidence="2" id="KW-0472">Membrane</keyword>
<dbReference type="RefSeq" id="WP_306960624.1">
    <property type="nucleotide sequence ID" value="NZ_JAUSRG010000003.1"/>
</dbReference>
<comment type="caution">
    <text evidence="3">The sequence shown here is derived from an EMBL/GenBank/DDBJ whole genome shotgun (WGS) entry which is preliminary data.</text>
</comment>
<dbReference type="EMBL" id="JAUSRG010000003">
    <property type="protein sequence ID" value="MDP9904738.1"/>
    <property type="molecule type" value="Genomic_DNA"/>
</dbReference>
<dbReference type="AlphaFoldDB" id="A0AAW8DDZ8"/>
<feature type="transmembrane region" description="Helical" evidence="2">
    <location>
        <begin position="28"/>
        <end position="47"/>
    </location>
</feature>
<protein>
    <submittedName>
        <fullName evidence="3">Uncharacterized protein</fullName>
    </submittedName>
</protein>
<sequence>MSWPKKKSAQSSSTLEEQQKKELSIPTIVTLMLAAIVGIGIGLWLMVG</sequence>
<proteinExistence type="predicted"/>
<keyword evidence="2" id="KW-0812">Transmembrane</keyword>
<evidence type="ECO:0000313" key="6">
    <source>
        <dbReference type="Proteomes" id="UP001242995"/>
    </source>
</evidence>
<dbReference type="EMBL" id="JAUSTF010000004">
    <property type="protein sequence ID" value="MDQ0180833.1"/>
    <property type="molecule type" value="Genomic_DNA"/>
</dbReference>
<evidence type="ECO:0000313" key="3">
    <source>
        <dbReference type="EMBL" id="MDP9904738.1"/>
    </source>
</evidence>
<dbReference type="Proteomes" id="UP001230951">
    <property type="component" value="Unassembled WGS sequence"/>
</dbReference>
<evidence type="ECO:0000256" key="2">
    <source>
        <dbReference type="SAM" id="Phobius"/>
    </source>
</evidence>
<accession>A0AAW8DDZ8</accession>
<organism evidence="3 6">
    <name type="scientific">Arthrobacter bambusae</name>
    <dbReference type="NCBI Taxonomy" id="1338426"/>
    <lineage>
        <taxon>Bacteria</taxon>
        <taxon>Bacillati</taxon>
        <taxon>Actinomycetota</taxon>
        <taxon>Actinomycetes</taxon>
        <taxon>Micrococcales</taxon>
        <taxon>Micrococcaceae</taxon>
        <taxon>Arthrobacter</taxon>
    </lineage>
</organism>